<dbReference type="GO" id="GO:0003677">
    <property type="term" value="F:DNA binding"/>
    <property type="evidence" value="ECO:0007669"/>
    <property type="project" value="UniProtKB-KW"/>
</dbReference>
<comment type="caution">
    <text evidence="5">The sequence shown here is derived from an EMBL/GenBank/DDBJ whole genome shotgun (WGS) entry which is preliminary data.</text>
</comment>
<reference evidence="6 8" key="1">
    <citation type="journal article" date="2009" name="Int. J. Syst. Evol. Microbiol.">
        <title>Janibacter hoylei sp. nov., Bacillus isronensis sp. nov. and Bacillus aryabhattai sp. nov., isolated from cryotubes used for collecting air from the upper atmosphere.</title>
        <authorList>
            <person name="Shivaji S."/>
            <person name="Chaturvedi P."/>
            <person name="Begum Z."/>
            <person name="Pindi P.K."/>
            <person name="Manorama R."/>
            <person name="Padmanaban D.A."/>
            <person name="Shouche Y.S."/>
            <person name="Pawar S."/>
            <person name="Vaishampayan P."/>
            <person name="Dutt C.B."/>
            <person name="Datta G.N."/>
            <person name="Manchanda R.K."/>
            <person name="Rao U.R."/>
            <person name="Bhargava P.M."/>
            <person name="Narlikar J.V."/>
        </authorList>
    </citation>
    <scope>NUCLEOTIDE SEQUENCE [LARGE SCALE GENOMIC DNA]</scope>
    <source>
        <strain evidence="6 8">PVAS-1</strain>
    </source>
</reference>
<organism evidence="5 7">
    <name type="scientific">Janibacter hoylei PVAS-1</name>
    <dbReference type="NCBI Taxonomy" id="1210046"/>
    <lineage>
        <taxon>Bacteria</taxon>
        <taxon>Bacillati</taxon>
        <taxon>Actinomycetota</taxon>
        <taxon>Actinomycetes</taxon>
        <taxon>Micrococcales</taxon>
        <taxon>Intrasporangiaceae</taxon>
        <taxon>Janibacter</taxon>
    </lineage>
</organism>
<dbReference type="GO" id="GO:0016746">
    <property type="term" value="F:acyltransferase activity"/>
    <property type="evidence" value="ECO:0007669"/>
    <property type="project" value="InterPro"/>
</dbReference>
<dbReference type="RefSeq" id="WP_007924178.1">
    <property type="nucleotide sequence ID" value="NZ_ALWX01000003.1"/>
</dbReference>
<gene>
    <name evidence="5" type="ORF">B277_01060</name>
    <name evidence="6" type="ORF">CWN80_04545</name>
</gene>
<dbReference type="OrthoDB" id="4113332at2"/>
<evidence type="ECO:0000313" key="7">
    <source>
        <dbReference type="Proteomes" id="UP000004474"/>
    </source>
</evidence>
<dbReference type="InterPro" id="IPR055370">
    <property type="entry name" value="Lsr2_DNA-bd"/>
</dbReference>
<feature type="region of interest" description="Disordered" evidence="2">
    <location>
        <begin position="57"/>
        <end position="76"/>
    </location>
</feature>
<protein>
    <submittedName>
        <fullName evidence="6">Lsr2 family protein</fullName>
    </submittedName>
</protein>
<dbReference type="EMBL" id="PIPF01000003">
    <property type="protein sequence ID" value="RWU84837.1"/>
    <property type="molecule type" value="Genomic_DNA"/>
</dbReference>
<dbReference type="PATRIC" id="fig|1210046.3.peg.210"/>
<accession>K1EUI8</accession>
<evidence type="ECO:0000256" key="2">
    <source>
        <dbReference type="SAM" id="MobiDB-lite"/>
    </source>
</evidence>
<evidence type="ECO:0000259" key="4">
    <source>
        <dbReference type="Pfam" id="PF23359"/>
    </source>
</evidence>
<dbReference type="Proteomes" id="UP000004474">
    <property type="component" value="Unassembled WGS sequence"/>
</dbReference>
<keyword evidence="8" id="KW-1185">Reference proteome</keyword>
<evidence type="ECO:0000256" key="1">
    <source>
        <dbReference type="ARBA" id="ARBA00023125"/>
    </source>
</evidence>
<dbReference type="Gene3D" id="3.30.60.230">
    <property type="entry name" value="Lsr2, dimerization domain"/>
    <property type="match status" value="1"/>
</dbReference>
<dbReference type="InterPro" id="IPR036625">
    <property type="entry name" value="E3-bd_dom_sf"/>
</dbReference>
<dbReference type="InterPro" id="IPR024412">
    <property type="entry name" value="Lsr2_dim_dom"/>
</dbReference>
<dbReference type="InterPro" id="IPR042261">
    <property type="entry name" value="Lsr2-like_dimerization"/>
</dbReference>
<feature type="domain" description="Lsr2 dimerization" evidence="3">
    <location>
        <begin position="1"/>
        <end position="57"/>
    </location>
</feature>
<reference evidence="5 7" key="2">
    <citation type="journal article" date="2012" name="J. Bacteriol.">
        <title>Genome Sequence of Janibacter hoylei MTCC8307, Isolated from the Stratospheric Air.</title>
        <authorList>
            <person name="Pawar S.P."/>
            <person name="Dhotre D.P."/>
            <person name="Shetty S.A."/>
            <person name="Chowdhury S.P."/>
            <person name="Chaudhari B.L."/>
            <person name="Shouche Y.S."/>
        </authorList>
    </citation>
    <scope>NUCLEOTIDE SEQUENCE [LARGE SCALE GENOMIC DNA]</scope>
    <source>
        <strain evidence="5 7">PVAS-1</strain>
    </source>
</reference>
<sequence length="109" mass="11642">MAQRVQIILEDDLDGGDATETVTFGLDGVTYEIDLNERNAAALRDALAGYVGAGRRVAGRKSSGGASSSRTSSSELTKIREWARANGHEVSDRGRISQKVRDAYARANG</sequence>
<name>K1EUI8_9MICO</name>
<dbReference type="Pfam" id="PF23359">
    <property type="entry name" value="Lsr2_DNA-bd"/>
    <property type="match status" value="1"/>
</dbReference>
<dbReference type="Pfam" id="PF11774">
    <property type="entry name" value="Lsr2"/>
    <property type="match status" value="1"/>
</dbReference>
<keyword evidence="1" id="KW-0238">DNA-binding</keyword>
<dbReference type="Proteomes" id="UP000288711">
    <property type="component" value="Unassembled WGS sequence"/>
</dbReference>
<dbReference type="AlphaFoldDB" id="K1EUI8"/>
<dbReference type="EMBL" id="ALWX01000003">
    <property type="protein sequence ID" value="EKA62763.1"/>
    <property type="molecule type" value="Genomic_DNA"/>
</dbReference>
<evidence type="ECO:0000313" key="5">
    <source>
        <dbReference type="EMBL" id="EKA62763.1"/>
    </source>
</evidence>
<dbReference type="STRING" id="1210046.B277_01060"/>
<dbReference type="eggNOG" id="ENOG5032RKK">
    <property type="taxonomic scope" value="Bacteria"/>
</dbReference>
<evidence type="ECO:0000313" key="8">
    <source>
        <dbReference type="Proteomes" id="UP000288711"/>
    </source>
</evidence>
<proteinExistence type="predicted"/>
<reference evidence="6" key="3">
    <citation type="submission" date="2017-11" db="EMBL/GenBank/DDBJ databases">
        <authorList>
            <person name="Seuylemezian A."/>
            <person name="Cooper K."/>
            <person name="Vaishampayan P."/>
        </authorList>
    </citation>
    <scope>NUCLEOTIDE SEQUENCE</scope>
    <source>
        <strain evidence="6">PVAS-1</strain>
    </source>
</reference>
<evidence type="ECO:0000259" key="3">
    <source>
        <dbReference type="Pfam" id="PF11774"/>
    </source>
</evidence>
<evidence type="ECO:0000313" key="6">
    <source>
        <dbReference type="EMBL" id="RWU84837.1"/>
    </source>
</evidence>
<feature type="compositionally biased region" description="Low complexity" evidence="2">
    <location>
        <begin position="57"/>
        <end position="74"/>
    </location>
</feature>
<dbReference type="Gene3D" id="4.10.320.10">
    <property type="entry name" value="E3-binding domain"/>
    <property type="match status" value="1"/>
</dbReference>
<feature type="domain" description="Lsr2 DNA-binding" evidence="4">
    <location>
        <begin position="75"/>
        <end position="107"/>
    </location>
</feature>